<feature type="transmembrane region" description="Helical" evidence="1">
    <location>
        <begin position="184"/>
        <end position="207"/>
    </location>
</feature>
<dbReference type="RefSeq" id="WP_330463168.1">
    <property type="nucleotide sequence ID" value="NZ_CP143578.1"/>
</dbReference>
<feature type="transmembrane region" description="Helical" evidence="1">
    <location>
        <begin position="219"/>
        <end position="243"/>
    </location>
</feature>
<sequence length="277" mass="32384">MNNKKQELKKIKKHELHSSWFLILLLSAIIMVWILITYIVAIFENKYSQDDNFKVVNDVLVSIFAGLISGMLTILLAFTFLDLIKRLFIRDYFAYYSYLNSLKNKSKFVFFKDFKIPLEIYKGKNSTKQLTKTAFISVVANILNYTITSPQYKNLINEIEKDFALHSFITPNFNKQRKIAITRIIFLDILAPIVFKSILITVIGILYKKGNEDQPLSAIIRILIILVANTFSLSISISIYEFYILNKVKNYNSFNDFYLLSFNNFEYKYLSSALIKR</sequence>
<organism evidence="2 3">
    <name type="scientific">Metamycoplasma gateae</name>
    <dbReference type="NCBI Taxonomy" id="35769"/>
    <lineage>
        <taxon>Bacteria</taxon>
        <taxon>Bacillati</taxon>
        <taxon>Mycoplasmatota</taxon>
        <taxon>Mycoplasmoidales</taxon>
        <taxon>Metamycoplasmataceae</taxon>
        <taxon>Metamycoplasma</taxon>
    </lineage>
</organism>
<keyword evidence="1" id="KW-0472">Membrane</keyword>
<feature type="transmembrane region" description="Helical" evidence="1">
    <location>
        <begin position="63"/>
        <end position="84"/>
    </location>
</feature>
<dbReference type="Proteomes" id="UP001431935">
    <property type="component" value="Chromosome"/>
</dbReference>
<name>A0ABZ2AG77_9BACT</name>
<evidence type="ECO:0000313" key="3">
    <source>
        <dbReference type="Proteomes" id="UP001431935"/>
    </source>
</evidence>
<proteinExistence type="predicted"/>
<evidence type="ECO:0000256" key="1">
    <source>
        <dbReference type="SAM" id="Phobius"/>
    </source>
</evidence>
<protein>
    <submittedName>
        <fullName evidence="2">Uncharacterized protein</fullName>
    </submittedName>
</protein>
<keyword evidence="1" id="KW-1133">Transmembrane helix</keyword>
<keyword evidence="1" id="KW-0812">Transmembrane</keyword>
<accession>A0ABZ2AG77</accession>
<keyword evidence="3" id="KW-1185">Reference proteome</keyword>
<dbReference type="EMBL" id="CP143578">
    <property type="protein sequence ID" value="WVN21137.1"/>
    <property type="molecule type" value="Genomic_DNA"/>
</dbReference>
<feature type="transmembrane region" description="Helical" evidence="1">
    <location>
        <begin position="20"/>
        <end position="43"/>
    </location>
</feature>
<gene>
    <name evidence="2" type="ORF">V2E26_01830</name>
</gene>
<evidence type="ECO:0000313" key="2">
    <source>
        <dbReference type="EMBL" id="WVN21137.1"/>
    </source>
</evidence>
<reference evidence="2" key="1">
    <citation type="submission" date="2024-01" db="EMBL/GenBank/DDBJ databases">
        <title>Complete genome sequence of Mycoplasma gateae strain 3700.</title>
        <authorList>
            <person name="Spergser J."/>
        </authorList>
    </citation>
    <scope>NUCLEOTIDE SEQUENCE [LARGE SCALE GENOMIC DNA]</scope>
    <source>
        <strain evidence="2">3700</strain>
    </source>
</reference>